<organism evidence="1 2">
    <name type="scientific">Myceligenerans salitolerans</name>
    <dbReference type="NCBI Taxonomy" id="1230528"/>
    <lineage>
        <taxon>Bacteria</taxon>
        <taxon>Bacillati</taxon>
        <taxon>Actinomycetota</taxon>
        <taxon>Actinomycetes</taxon>
        <taxon>Micrococcales</taxon>
        <taxon>Promicromonosporaceae</taxon>
        <taxon>Myceligenerans</taxon>
    </lineage>
</organism>
<protein>
    <recommendedName>
        <fullName evidence="3">Ribosomal protein L7/L12 C-terminal domain-containing protein</fullName>
    </recommendedName>
</protein>
<comment type="caution">
    <text evidence="1">The sequence shown here is derived from an EMBL/GenBank/DDBJ whole genome shotgun (WGS) entry which is preliminary data.</text>
</comment>
<evidence type="ECO:0000313" key="2">
    <source>
        <dbReference type="Proteomes" id="UP000664617"/>
    </source>
</evidence>
<proteinExistence type="predicted"/>
<dbReference type="Proteomes" id="UP000664617">
    <property type="component" value="Unassembled WGS sequence"/>
</dbReference>
<keyword evidence="2" id="KW-1185">Reference proteome</keyword>
<evidence type="ECO:0008006" key="3">
    <source>
        <dbReference type="Google" id="ProtNLM"/>
    </source>
</evidence>
<evidence type="ECO:0000313" key="1">
    <source>
        <dbReference type="EMBL" id="MBO0609951.1"/>
    </source>
</evidence>
<reference evidence="2" key="1">
    <citation type="submission" date="2023-07" db="EMBL/GenBank/DDBJ databases">
        <title>Myceligenerans salitolerans sp. nov., a halotolerant actinomycete isolated from a salt lake in Xinjiang, China.</title>
        <authorList>
            <person name="Guan T."/>
        </authorList>
    </citation>
    <scope>NUCLEOTIDE SEQUENCE [LARGE SCALE GENOMIC DNA]</scope>
    <source>
        <strain evidence="2">XHU 5031</strain>
    </source>
</reference>
<dbReference type="RefSeq" id="WP_207275896.1">
    <property type="nucleotide sequence ID" value="NZ_JAFMPK010000046.1"/>
</dbReference>
<dbReference type="EMBL" id="JAFMPK010000046">
    <property type="protein sequence ID" value="MBO0609951.1"/>
    <property type="molecule type" value="Genomic_DNA"/>
</dbReference>
<accession>A0ABS3IAA2</accession>
<sequence length="104" mass="11058">MDLLLTMILIVLFTLLVVNVTGNLGPSARSLRRLERRLDVLLDRLGVPDPATAVVPATALAEIDELLAAGRTRNAARAYVEASGADPAEAAVWVRQRAPSRAGS</sequence>
<name>A0ABS3IAA2_9MICO</name>
<gene>
    <name evidence="1" type="ORF">J0911_13040</name>
</gene>